<dbReference type="SUPFAM" id="SSF52540">
    <property type="entry name" value="P-loop containing nucleoside triphosphate hydrolases"/>
    <property type="match status" value="3"/>
</dbReference>
<keyword evidence="14" id="KW-0342">GTP-binding</keyword>
<evidence type="ECO:0000256" key="6">
    <source>
        <dbReference type="ARBA" id="ARBA00022692"/>
    </source>
</evidence>
<evidence type="ECO:0000256" key="9">
    <source>
        <dbReference type="ARBA" id="ARBA00022801"/>
    </source>
</evidence>
<gene>
    <name evidence="19" type="ORF">TOLI1172_LOCUS5996</name>
</gene>
<dbReference type="EMBL" id="HBFP01008387">
    <property type="protein sequence ID" value="CAD8821601.1"/>
    <property type="molecule type" value="Transcribed_RNA"/>
</dbReference>
<evidence type="ECO:0000256" key="1">
    <source>
        <dbReference type="ARBA" id="ARBA00001946"/>
    </source>
</evidence>
<keyword evidence="11" id="KW-0460">Magnesium</keyword>
<keyword evidence="7" id="KW-0479">Metal-binding</keyword>
<keyword evidence="4" id="KW-0150">Chloroplast</keyword>
<comment type="cofactor">
    <cofactor evidence="1">
        <name>Mg(2+)</name>
        <dbReference type="ChEBI" id="CHEBI:18420"/>
    </cofactor>
</comment>
<dbReference type="Gene3D" id="3.40.50.300">
    <property type="entry name" value="P-loop containing nucleotide triphosphate hydrolases"/>
    <property type="match status" value="2"/>
</dbReference>
<keyword evidence="6" id="KW-0812">Transmembrane</keyword>
<keyword evidence="12" id="KW-0653">Protein transport</keyword>
<feature type="domain" description="AIG1-type G" evidence="18">
    <location>
        <begin position="340"/>
        <end position="461"/>
    </location>
</feature>
<keyword evidence="10" id="KW-1002">Plastid outer membrane</keyword>
<evidence type="ECO:0000256" key="14">
    <source>
        <dbReference type="ARBA" id="ARBA00023134"/>
    </source>
</evidence>
<dbReference type="InterPro" id="IPR045058">
    <property type="entry name" value="GIMA/IAN/Toc"/>
</dbReference>
<evidence type="ECO:0000256" key="2">
    <source>
        <dbReference type="ARBA" id="ARBA00004167"/>
    </source>
</evidence>
<keyword evidence="15" id="KW-0472">Membrane</keyword>
<dbReference type="GO" id="GO:0015031">
    <property type="term" value="P:protein transport"/>
    <property type="evidence" value="ECO:0007669"/>
    <property type="project" value="UniProtKB-KW"/>
</dbReference>
<evidence type="ECO:0000256" key="15">
    <source>
        <dbReference type="ARBA" id="ARBA00023136"/>
    </source>
</evidence>
<evidence type="ECO:0000256" key="7">
    <source>
        <dbReference type="ARBA" id="ARBA00022723"/>
    </source>
</evidence>
<keyword evidence="13" id="KW-1133">Transmembrane helix</keyword>
<evidence type="ECO:0000256" key="11">
    <source>
        <dbReference type="ARBA" id="ARBA00022842"/>
    </source>
</evidence>
<reference evidence="19" key="1">
    <citation type="submission" date="2021-01" db="EMBL/GenBank/DDBJ databases">
        <authorList>
            <person name="Corre E."/>
            <person name="Pelletier E."/>
            <person name="Niang G."/>
            <person name="Scheremetjew M."/>
            <person name="Finn R."/>
            <person name="Kale V."/>
            <person name="Holt S."/>
            <person name="Cochrane G."/>
            <person name="Meng A."/>
            <person name="Brown T."/>
            <person name="Cohen L."/>
        </authorList>
    </citation>
    <scope>NUCLEOTIDE SEQUENCE</scope>
    <source>
        <strain evidence="19">CCMP3278</strain>
    </source>
</reference>
<evidence type="ECO:0000256" key="5">
    <source>
        <dbReference type="ARBA" id="ARBA00022640"/>
    </source>
</evidence>
<dbReference type="GO" id="GO:0016787">
    <property type="term" value="F:hydrolase activity"/>
    <property type="evidence" value="ECO:0007669"/>
    <property type="project" value="UniProtKB-KW"/>
</dbReference>
<keyword evidence="5" id="KW-0934">Plastid</keyword>
<comment type="subcellular location">
    <subcellularLocation>
        <location evidence="2">Membrane</location>
        <topology evidence="2">Single-pass membrane protein</topology>
    </subcellularLocation>
    <subcellularLocation>
        <location evidence="16">Plastid</location>
        <location evidence="16">Chloroplast outer membrane</location>
    </subcellularLocation>
</comment>
<keyword evidence="8" id="KW-0547">Nucleotide-binding</keyword>
<sequence>MKTIVLGERGVGKHTIYNAAIHLKDVETRVPAESDFNGILLDLNDSGGLLASILKADDTAVVVFVIEAIEWKLRSIDMWAMHNLVKSIQRVNADANVRFGVIINKVDDDSLKNWHRKTDECLQFKSVLCQLGCAHFLPIAGKQDGGEVLNKDESAKIKGFLRALPSVKLGSAAEDIGLAEEVNCKKESEELAQLQKSRLDNWAGIKRIELNVFPVHQSAQYVLTNQTQKITISKVTQVKMEVKWGLLEFRLKNDVGKYHFFISMLDYDPTDQEFSLELESNECVVLNGSTLRGTTLEENNAAANEQIESLDSSNAVPSIVDVSSTPETAGLMNEPFKGRRVLVIGETGAGKSTISNSLVGGAAFQSGPSEGGGLTTEKKSVVVDGIELIDVPGYNDAKKENIHIASKAVSEALKESALLSVVFVIELSPWRLRNTDANAMIAVVDALKGLNDERIQFGVIINKVNEEFLQEWTENTLGCVAFKSFMKILGCVNILFVEKAKGMTKKMNVMLSEEKSKEIKEFVLALPQFNTGPSAGNIDFDSEDKIKQAGEMLKTMKQNLNDWAGMKEVSFVINPVPGGLQSVVGQNEQRWLICAVYTLPLQVNSGLLEFGLEQGSNRTPVSILLLDKEFSNATQLVIQLEVNGARVYSQPRPNLNLLNEGIAECGSSSHKKVEGRPQERETSKGLGQPASLENINIKVLVLGETGVGKSTISNSLVNDASFESGPSDGGGLTVEKKSRVVGGVEYIDVPGYNDAKKENINIASKAVSKILKESGPLVAVFVIELIPWRLKNTDICAMSGLVSALNTMNDNNVKFGVIINKADEEFLEEWSEGTQGCSEFKALLTQLGCVDILVLEKRRGMGKKRNVMLMEVDADNIKKFVLALPPIQTGPTAGNIDFDNESKIKEAAQMVTKIKQNVDNWQGVKLIKFTVQHKHECSESKLYQMSQVQKTQKWRISSDSAKKIEMEVKYGVLMFRVTQILTTCNFSISMLDFPCGDKFVLELLSAGSVQLNGRKSNGTLSETSERIRDGIPVLGRKLITSDSDLYR</sequence>
<dbReference type="PANTHER" id="PTHR10903">
    <property type="entry name" value="GTPASE, IMAP FAMILY MEMBER-RELATED"/>
    <property type="match status" value="1"/>
</dbReference>
<dbReference type="GO" id="GO:0009707">
    <property type="term" value="C:chloroplast outer membrane"/>
    <property type="evidence" value="ECO:0007669"/>
    <property type="project" value="UniProtKB-SubCell"/>
</dbReference>
<dbReference type="InterPro" id="IPR025662">
    <property type="entry name" value="Sigma_54_int_dom_ATP-bd_1"/>
</dbReference>
<feature type="domain" description="AIG1-type G" evidence="18">
    <location>
        <begin position="698"/>
        <end position="797"/>
    </location>
</feature>
<evidence type="ECO:0000256" key="3">
    <source>
        <dbReference type="ARBA" id="ARBA00022448"/>
    </source>
</evidence>
<organism evidence="19">
    <name type="scientific">Timspurckia oligopyrenoides</name>
    <dbReference type="NCBI Taxonomy" id="708627"/>
    <lineage>
        <taxon>Eukaryota</taxon>
        <taxon>Rhodophyta</taxon>
        <taxon>Bangiophyceae</taxon>
        <taxon>Porphyridiales</taxon>
        <taxon>Porphyridiaceae</taxon>
        <taxon>Timspurckia</taxon>
    </lineage>
</organism>
<evidence type="ECO:0000256" key="17">
    <source>
        <dbReference type="SAM" id="MobiDB-lite"/>
    </source>
</evidence>
<keyword evidence="3" id="KW-0813">Transport</keyword>
<dbReference type="GO" id="GO:0005525">
    <property type="term" value="F:GTP binding"/>
    <property type="evidence" value="ECO:0007669"/>
    <property type="project" value="UniProtKB-KW"/>
</dbReference>
<evidence type="ECO:0000256" key="12">
    <source>
        <dbReference type="ARBA" id="ARBA00022927"/>
    </source>
</evidence>
<dbReference type="PROSITE" id="PS00675">
    <property type="entry name" value="SIGMA54_INTERACT_1"/>
    <property type="match status" value="2"/>
</dbReference>
<dbReference type="AlphaFoldDB" id="A0A7S1ESZ4"/>
<dbReference type="Pfam" id="PF04548">
    <property type="entry name" value="AIG1"/>
    <property type="match status" value="2"/>
</dbReference>
<protein>
    <recommendedName>
        <fullName evidence="18">AIG1-type G domain-containing protein</fullName>
    </recommendedName>
</protein>
<name>A0A7S1ESZ4_9RHOD</name>
<evidence type="ECO:0000256" key="8">
    <source>
        <dbReference type="ARBA" id="ARBA00022741"/>
    </source>
</evidence>
<accession>A0A7S1ESZ4</accession>
<dbReference type="PANTHER" id="PTHR10903:SF135">
    <property type="entry name" value="TRANSLOCASE OF CHLOROPLAST 120, CHLOROPLASTIC-RELATED"/>
    <property type="match status" value="1"/>
</dbReference>
<dbReference type="GO" id="GO:0046872">
    <property type="term" value="F:metal ion binding"/>
    <property type="evidence" value="ECO:0007669"/>
    <property type="project" value="UniProtKB-KW"/>
</dbReference>
<evidence type="ECO:0000259" key="18">
    <source>
        <dbReference type="Pfam" id="PF04548"/>
    </source>
</evidence>
<evidence type="ECO:0000256" key="13">
    <source>
        <dbReference type="ARBA" id="ARBA00022989"/>
    </source>
</evidence>
<feature type="compositionally biased region" description="Basic and acidic residues" evidence="17">
    <location>
        <begin position="671"/>
        <end position="683"/>
    </location>
</feature>
<dbReference type="InterPro" id="IPR006703">
    <property type="entry name" value="G_AIG1"/>
</dbReference>
<proteinExistence type="predicted"/>
<evidence type="ECO:0000256" key="10">
    <source>
        <dbReference type="ARBA" id="ARBA00022805"/>
    </source>
</evidence>
<dbReference type="InterPro" id="IPR027417">
    <property type="entry name" value="P-loop_NTPase"/>
</dbReference>
<feature type="region of interest" description="Disordered" evidence="17">
    <location>
        <begin position="668"/>
        <end position="687"/>
    </location>
</feature>
<evidence type="ECO:0000256" key="4">
    <source>
        <dbReference type="ARBA" id="ARBA00022528"/>
    </source>
</evidence>
<keyword evidence="9" id="KW-0378">Hydrolase</keyword>
<evidence type="ECO:0000256" key="16">
    <source>
        <dbReference type="ARBA" id="ARBA00024013"/>
    </source>
</evidence>
<evidence type="ECO:0000313" key="19">
    <source>
        <dbReference type="EMBL" id="CAD8821601.1"/>
    </source>
</evidence>